<evidence type="ECO:0000256" key="3">
    <source>
        <dbReference type="SAM" id="Coils"/>
    </source>
</evidence>
<dbReference type="Gene3D" id="4.10.240.10">
    <property type="entry name" value="Zn(2)-C6 fungal-type DNA-binding domain"/>
    <property type="match status" value="1"/>
</dbReference>
<dbReference type="PANTHER" id="PTHR46910">
    <property type="entry name" value="TRANSCRIPTION FACTOR PDR1"/>
    <property type="match status" value="1"/>
</dbReference>
<feature type="region of interest" description="Disordered" evidence="4">
    <location>
        <begin position="167"/>
        <end position="206"/>
    </location>
</feature>
<dbReference type="InterPro" id="IPR001138">
    <property type="entry name" value="Zn2Cys6_DnaBD"/>
</dbReference>
<dbReference type="SMART" id="SM00066">
    <property type="entry name" value="GAL4"/>
    <property type="match status" value="1"/>
</dbReference>
<dbReference type="InterPro" id="IPR050987">
    <property type="entry name" value="AtrR-like"/>
</dbReference>
<dbReference type="Pfam" id="PF04082">
    <property type="entry name" value="Fungal_trans"/>
    <property type="match status" value="1"/>
</dbReference>
<evidence type="ECO:0000256" key="1">
    <source>
        <dbReference type="ARBA" id="ARBA00022723"/>
    </source>
</evidence>
<dbReference type="Proteomes" id="UP000799766">
    <property type="component" value="Unassembled WGS sequence"/>
</dbReference>
<dbReference type="GO" id="GO:0000981">
    <property type="term" value="F:DNA-binding transcription factor activity, RNA polymerase II-specific"/>
    <property type="evidence" value="ECO:0007669"/>
    <property type="project" value="InterPro"/>
</dbReference>
<dbReference type="CDD" id="cd12148">
    <property type="entry name" value="fungal_TF_MHR"/>
    <property type="match status" value="1"/>
</dbReference>
<reference evidence="6" key="1">
    <citation type="journal article" date="2020" name="Stud. Mycol.">
        <title>101 Dothideomycetes genomes: a test case for predicting lifestyles and emergence of pathogens.</title>
        <authorList>
            <person name="Haridas S."/>
            <person name="Albert R."/>
            <person name="Binder M."/>
            <person name="Bloem J."/>
            <person name="Labutti K."/>
            <person name="Salamov A."/>
            <person name="Andreopoulos B."/>
            <person name="Baker S."/>
            <person name="Barry K."/>
            <person name="Bills G."/>
            <person name="Bluhm B."/>
            <person name="Cannon C."/>
            <person name="Castanera R."/>
            <person name="Culley D."/>
            <person name="Daum C."/>
            <person name="Ezra D."/>
            <person name="Gonzalez J."/>
            <person name="Henrissat B."/>
            <person name="Kuo A."/>
            <person name="Liang C."/>
            <person name="Lipzen A."/>
            <person name="Lutzoni F."/>
            <person name="Magnuson J."/>
            <person name="Mondo S."/>
            <person name="Nolan M."/>
            <person name="Ohm R."/>
            <person name="Pangilinan J."/>
            <person name="Park H.-J."/>
            <person name="Ramirez L."/>
            <person name="Alfaro M."/>
            <person name="Sun H."/>
            <person name="Tritt A."/>
            <person name="Yoshinaga Y."/>
            <person name="Zwiers L.-H."/>
            <person name="Turgeon B."/>
            <person name="Goodwin S."/>
            <person name="Spatafora J."/>
            <person name="Crous P."/>
            <person name="Grigoriev I."/>
        </authorList>
    </citation>
    <scope>NUCLEOTIDE SEQUENCE</scope>
    <source>
        <strain evidence="6">ATCC 16933</strain>
    </source>
</reference>
<dbReference type="GO" id="GO:0006351">
    <property type="term" value="P:DNA-templated transcription"/>
    <property type="evidence" value="ECO:0007669"/>
    <property type="project" value="InterPro"/>
</dbReference>
<dbReference type="GO" id="GO:0008270">
    <property type="term" value="F:zinc ion binding"/>
    <property type="evidence" value="ECO:0007669"/>
    <property type="project" value="InterPro"/>
</dbReference>
<dbReference type="InterPro" id="IPR036864">
    <property type="entry name" value="Zn2-C6_fun-type_DNA-bd_sf"/>
</dbReference>
<keyword evidence="2" id="KW-0539">Nucleus</keyword>
<feature type="domain" description="Zn(2)-C6 fungal-type" evidence="5">
    <location>
        <begin position="23"/>
        <end position="53"/>
    </location>
</feature>
<dbReference type="SUPFAM" id="SSF57701">
    <property type="entry name" value="Zn2/Cys6 DNA-binding domain"/>
    <property type="match status" value="1"/>
</dbReference>
<gene>
    <name evidence="6" type="ORF">BDY21DRAFT_140334</name>
</gene>
<dbReference type="PROSITE" id="PS50048">
    <property type="entry name" value="ZN2_CY6_FUNGAL_2"/>
    <property type="match status" value="1"/>
</dbReference>
<evidence type="ECO:0000313" key="6">
    <source>
        <dbReference type="EMBL" id="KAF2461172.1"/>
    </source>
</evidence>
<keyword evidence="3" id="KW-0175">Coiled coil</keyword>
<dbReference type="InterPro" id="IPR007219">
    <property type="entry name" value="XnlR_reg_dom"/>
</dbReference>
<dbReference type="SMART" id="SM00906">
    <property type="entry name" value="Fungal_trans"/>
    <property type="match status" value="1"/>
</dbReference>
<organism evidence="6 7">
    <name type="scientific">Lineolata rhizophorae</name>
    <dbReference type="NCBI Taxonomy" id="578093"/>
    <lineage>
        <taxon>Eukaryota</taxon>
        <taxon>Fungi</taxon>
        <taxon>Dikarya</taxon>
        <taxon>Ascomycota</taxon>
        <taxon>Pezizomycotina</taxon>
        <taxon>Dothideomycetes</taxon>
        <taxon>Dothideomycetes incertae sedis</taxon>
        <taxon>Lineolatales</taxon>
        <taxon>Lineolataceae</taxon>
        <taxon>Lineolata</taxon>
    </lineage>
</organism>
<dbReference type="PROSITE" id="PS00463">
    <property type="entry name" value="ZN2_CY6_FUNGAL_1"/>
    <property type="match status" value="1"/>
</dbReference>
<feature type="compositionally biased region" description="Low complexity" evidence="4">
    <location>
        <begin position="176"/>
        <end position="187"/>
    </location>
</feature>
<evidence type="ECO:0000259" key="5">
    <source>
        <dbReference type="PROSITE" id="PS50048"/>
    </source>
</evidence>
<evidence type="ECO:0000313" key="7">
    <source>
        <dbReference type="Proteomes" id="UP000799766"/>
    </source>
</evidence>
<dbReference type="CDD" id="cd00067">
    <property type="entry name" value="GAL4"/>
    <property type="match status" value="1"/>
</dbReference>
<feature type="coiled-coil region" evidence="3">
    <location>
        <begin position="60"/>
        <end position="87"/>
    </location>
</feature>
<dbReference type="GO" id="GO:0003677">
    <property type="term" value="F:DNA binding"/>
    <property type="evidence" value="ECO:0007669"/>
    <property type="project" value="InterPro"/>
</dbReference>
<dbReference type="PANTHER" id="PTHR46910:SF1">
    <property type="entry name" value="MISCELLANEOUS ZN(II)2CYS6 TRANSCRIPTION FACTOR (EUROFUNG)-RELATED"/>
    <property type="match status" value="1"/>
</dbReference>
<name>A0A6A6PBK6_9PEZI</name>
<evidence type="ECO:0000256" key="2">
    <source>
        <dbReference type="ARBA" id="ARBA00023242"/>
    </source>
</evidence>
<keyword evidence="7" id="KW-1185">Reference proteome</keyword>
<sequence length="737" mass="83064">MATSEISKAMAEYNMDRLRSGQACRVCRKRKNKCDGTRPACGFCTKRGSECVYDNPYKSMQIDEGYVESLEEKVRKLEEDLRQSVGQARESALGRAESRTSDASLVQGLQVNEPIATQKVLSSDNRAPIRTHSGAPSLEVGLEFVKVIKYNEISIHSALADFGLAPSDASKRQRQSSPDPAPDSSLPEGTPHFTAGNSNEPSADRHILPPKALANRLADLFFEHTAPELPVVHEPTFRRMFSLVYERNNKPSISFQALLNAVFAFGCDNLDLSLSQIYELSQMFHRRATGLIISVCYDIATFEVVQAFLLVTLHLNSNMQFNRMWTNTGLLVRMSQALGLHLDPSHWDISTVEKELRKRIWWSIHALDRFISLKFCRPPALTVEGYPVSKPEIVDDEQITEHGFVKSASSQTRKPSSMHYFNSLLDLIYVSETVLMSTYRDTPWFLPSAANETSRESNNIGSAQLYTQLELLSAQEGKLSAWLVKLPQHLQFDYRNSDSRLKKQQRTLQIRYLHARLVIHRQSVIATIRRDKERAAEQSDHFLRSVMAASVRQCLDCACKLVELIEEYSKDQSLGPWWLNVQFIFTTLATLFAVKSRPSIIRTLDESAVNLAIDTAMDYLRSLGAVNPTMKKCQEYFESLNTWAANKKSSLDAGPSTRRSFVPSSIPKAPTVQSSISANAANHPTESNFGLQIHPAAVSHDQDEFDIFDMDQLMADYPFDLFPDPLLRDLDFGQEST</sequence>
<dbReference type="EMBL" id="MU001672">
    <property type="protein sequence ID" value="KAF2461172.1"/>
    <property type="molecule type" value="Genomic_DNA"/>
</dbReference>
<dbReference type="OrthoDB" id="424974at2759"/>
<evidence type="ECO:0000256" key="4">
    <source>
        <dbReference type="SAM" id="MobiDB-lite"/>
    </source>
</evidence>
<dbReference type="AlphaFoldDB" id="A0A6A6PBK6"/>
<protein>
    <submittedName>
        <fullName evidence="6">Fungal-specific transcription factor domain-containing protein</fullName>
    </submittedName>
</protein>
<dbReference type="Pfam" id="PF00172">
    <property type="entry name" value="Zn_clus"/>
    <property type="match status" value="1"/>
</dbReference>
<keyword evidence="1" id="KW-0479">Metal-binding</keyword>
<proteinExistence type="predicted"/>
<accession>A0A6A6PBK6</accession>